<evidence type="ECO:0000256" key="2">
    <source>
        <dbReference type="SAM" id="MobiDB-lite"/>
    </source>
</evidence>
<feature type="compositionally biased region" description="Polar residues" evidence="2">
    <location>
        <begin position="146"/>
        <end position="156"/>
    </location>
</feature>
<feature type="compositionally biased region" description="Low complexity" evidence="2">
    <location>
        <begin position="273"/>
        <end position="287"/>
    </location>
</feature>
<evidence type="ECO:0000256" key="1">
    <source>
        <dbReference type="SAM" id="Coils"/>
    </source>
</evidence>
<feature type="region of interest" description="Disordered" evidence="2">
    <location>
        <begin position="146"/>
        <end position="453"/>
    </location>
</feature>
<dbReference type="OrthoDB" id="6158687at2759"/>
<accession>A0A3S1B3Z3</accession>
<gene>
    <name evidence="3" type="ORF">EGW08_016723</name>
</gene>
<feature type="coiled-coil region" evidence="1">
    <location>
        <begin position="116"/>
        <end position="143"/>
    </location>
</feature>
<feature type="compositionally biased region" description="Basic and acidic residues" evidence="2">
    <location>
        <begin position="191"/>
        <end position="203"/>
    </location>
</feature>
<comment type="caution">
    <text evidence="3">The sequence shown here is derived from an EMBL/GenBank/DDBJ whole genome shotgun (WGS) entry which is preliminary data.</text>
</comment>
<feature type="compositionally biased region" description="Pro residues" evidence="2">
    <location>
        <begin position="341"/>
        <end position="354"/>
    </location>
</feature>
<feature type="compositionally biased region" description="Pro residues" evidence="2">
    <location>
        <begin position="315"/>
        <end position="331"/>
    </location>
</feature>
<organism evidence="3 4">
    <name type="scientific">Elysia chlorotica</name>
    <name type="common">Eastern emerald elysia</name>
    <name type="synonym">Sea slug</name>
    <dbReference type="NCBI Taxonomy" id="188477"/>
    <lineage>
        <taxon>Eukaryota</taxon>
        <taxon>Metazoa</taxon>
        <taxon>Spiralia</taxon>
        <taxon>Lophotrochozoa</taxon>
        <taxon>Mollusca</taxon>
        <taxon>Gastropoda</taxon>
        <taxon>Heterobranchia</taxon>
        <taxon>Euthyneura</taxon>
        <taxon>Panpulmonata</taxon>
        <taxon>Sacoglossa</taxon>
        <taxon>Placobranchoidea</taxon>
        <taxon>Plakobranchidae</taxon>
        <taxon>Elysia</taxon>
    </lineage>
</organism>
<evidence type="ECO:0000313" key="3">
    <source>
        <dbReference type="EMBL" id="RUS75518.1"/>
    </source>
</evidence>
<feature type="compositionally biased region" description="Basic and acidic residues" evidence="2">
    <location>
        <begin position="228"/>
        <end position="237"/>
    </location>
</feature>
<feature type="region of interest" description="Disordered" evidence="2">
    <location>
        <begin position="39"/>
        <end position="59"/>
    </location>
</feature>
<feature type="compositionally biased region" description="Polar residues" evidence="2">
    <location>
        <begin position="356"/>
        <end position="365"/>
    </location>
</feature>
<feature type="compositionally biased region" description="Acidic residues" evidence="2">
    <location>
        <begin position="434"/>
        <end position="443"/>
    </location>
</feature>
<evidence type="ECO:0000313" key="4">
    <source>
        <dbReference type="Proteomes" id="UP000271974"/>
    </source>
</evidence>
<name>A0A3S1B3Z3_ELYCH</name>
<keyword evidence="4" id="KW-1185">Reference proteome</keyword>
<feature type="region of interest" description="Disordered" evidence="2">
    <location>
        <begin position="567"/>
        <end position="589"/>
    </location>
</feature>
<reference evidence="3 4" key="1">
    <citation type="submission" date="2019-01" db="EMBL/GenBank/DDBJ databases">
        <title>A draft genome assembly of the solar-powered sea slug Elysia chlorotica.</title>
        <authorList>
            <person name="Cai H."/>
            <person name="Li Q."/>
            <person name="Fang X."/>
            <person name="Li J."/>
            <person name="Curtis N.E."/>
            <person name="Altenburger A."/>
            <person name="Shibata T."/>
            <person name="Feng M."/>
            <person name="Maeda T."/>
            <person name="Schwartz J.A."/>
            <person name="Shigenobu S."/>
            <person name="Lundholm N."/>
            <person name="Nishiyama T."/>
            <person name="Yang H."/>
            <person name="Hasebe M."/>
            <person name="Li S."/>
            <person name="Pierce S.K."/>
            <person name="Wang J."/>
        </authorList>
    </citation>
    <scope>NUCLEOTIDE SEQUENCE [LARGE SCALE GENOMIC DNA]</scope>
    <source>
        <strain evidence="3">EC2010</strain>
        <tissue evidence="3">Whole organism of an adult</tissue>
    </source>
</reference>
<proteinExistence type="predicted"/>
<dbReference type="EMBL" id="RQTK01000734">
    <property type="protein sequence ID" value="RUS75518.1"/>
    <property type="molecule type" value="Genomic_DNA"/>
</dbReference>
<feature type="compositionally biased region" description="Gly residues" evidence="2">
    <location>
        <begin position="169"/>
        <end position="190"/>
    </location>
</feature>
<dbReference type="AlphaFoldDB" id="A0A3S1B3Z3"/>
<protein>
    <submittedName>
        <fullName evidence="3">Uncharacterized protein</fullName>
    </submittedName>
</protein>
<feature type="compositionally biased region" description="Low complexity" evidence="2">
    <location>
        <begin position="297"/>
        <end position="314"/>
    </location>
</feature>
<sequence length="655" mass="69832">MAGQLTENSDIRNALAGIYRHFQTLDKAHLFDAVIAEERSPGPAEEQSSAHQPPNPAQENPALIRYVTKIPCNPQDPTANQRTAQSETIHDNKVYDRLATVEEDTAKLSTEFFDFKKTICDRLSDLEKVVQDLQEKLNSISSITSTVNYNTSGTSASTVDTDTGSGRSDSGGGCGSGGGGSGGGGSGGGADVRDDSDGARDNTNDYASIRNATTGMPTPPPPSTGVEHIYEDPRDFYPDSLPRYRAPPPPGPPWSVLRHTDSAPSVLNNAATSSPSSSQQQQLHQRSNTPRDQMSGPSPTTTTSTSTSLSRVVPPSEPLAQPPDAPRPPPRTAASASTPTPDVPFPPTSSPPRRPNNGTDGSGNPSRAAASVAQLRDNFQIGATNEPSRNPAISRSVSNPSSFTPPAVKPRAKPRVSSVGAPGFQTELNLQTVEDAEEDDEPDPERHESGTIAIRGIRTRPGLDIQTSESDTLIIGPMSPFLNTQPQGLGAGIGVQQSDPTSGSLSVPTPNTIHSIMFTIESMSRFKAASKKLAIHSFGIQIECSLKLQSKDQLLVRLNGTLLPGNSQIPGISSGRQQQQHQGTPASSPTVTRAHVCILHLGRDVSDDKILDQGWMLNIYQPCSMFLNPKGLFKVKGYVKLLVEIKIDEPRQSQC</sequence>
<feature type="compositionally biased region" description="Polar residues" evidence="2">
    <location>
        <begin position="262"/>
        <end position="272"/>
    </location>
</feature>
<keyword evidence="1" id="KW-0175">Coiled coil</keyword>
<feature type="compositionally biased region" description="Low complexity" evidence="2">
    <location>
        <begin position="157"/>
        <end position="168"/>
    </location>
</feature>
<feature type="compositionally biased region" description="Polar residues" evidence="2">
    <location>
        <begin position="381"/>
        <end position="404"/>
    </location>
</feature>
<dbReference type="Proteomes" id="UP000271974">
    <property type="component" value="Unassembled WGS sequence"/>
</dbReference>